<organism evidence="8 9">
    <name type="scientific">Ferrovibrio terrae</name>
    <dbReference type="NCBI Taxonomy" id="2594003"/>
    <lineage>
        <taxon>Bacteria</taxon>
        <taxon>Pseudomonadati</taxon>
        <taxon>Pseudomonadota</taxon>
        <taxon>Alphaproteobacteria</taxon>
        <taxon>Rhodospirillales</taxon>
        <taxon>Rhodospirillaceae</taxon>
        <taxon>Ferrovibrio</taxon>
    </lineage>
</organism>
<evidence type="ECO:0000256" key="2">
    <source>
        <dbReference type="ARBA" id="ARBA00022475"/>
    </source>
</evidence>
<keyword evidence="5 6" id="KW-0472">Membrane</keyword>
<dbReference type="GO" id="GO:0032153">
    <property type="term" value="C:cell division site"/>
    <property type="evidence" value="ECO:0007669"/>
    <property type="project" value="TreeGrafter"/>
</dbReference>
<keyword evidence="4 6" id="KW-1133">Transmembrane helix</keyword>
<evidence type="ECO:0000256" key="4">
    <source>
        <dbReference type="ARBA" id="ARBA00022989"/>
    </source>
</evidence>
<evidence type="ECO:0000256" key="5">
    <source>
        <dbReference type="ARBA" id="ARBA00023136"/>
    </source>
</evidence>
<feature type="transmembrane region" description="Helical" evidence="6">
    <location>
        <begin position="227"/>
        <end position="252"/>
    </location>
</feature>
<evidence type="ECO:0000313" key="8">
    <source>
        <dbReference type="EMBL" id="QDO96438.1"/>
    </source>
</evidence>
<dbReference type="KEGG" id="fer:FNB15_03745"/>
<feature type="domain" description="ABC3 transporter permease C-terminal" evidence="7">
    <location>
        <begin position="174"/>
        <end position="288"/>
    </location>
</feature>
<evidence type="ECO:0000259" key="7">
    <source>
        <dbReference type="Pfam" id="PF02687"/>
    </source>
</evidence>
<evidence type="ECO:0000256" key="6">
    <source>
        <dbReference type="SAM" id="Phobius"/>
    </source>
</evidence>
<feature type="transmembrane region" description="Helical" evidence="6">
    <location>
        <begin position="167"/>
        <end position="189"/>
    </location>
</feature>
<name>A0A516GY16_9PROT</name>
<gene>
    <name evidence="8" type="ORF">FNB15_03745</name>
</gene>
<dbReference type="OrthoDB" id="9814843at2"/>
<dbReference type="EMBL" id="CP041636">
    <property type="protein sequence ID" value="QDO96438.1"/>
    <property type="molecule type" value="Genomic_DNA"/>
</dbReference>
<evidence type="ECO:0000313" key="9">
    <source>
        <dbReference type="Proteomes" id="UP000317496"/>
    </source>
</evidence>
<comment type="subcellular location">
    <subcellularLocation>
        <location evidence="1">Cell membrane</location>
        <topology evidence="1">Multi-pass membrane protein</topology>
    </subcellularLocation>
</comment>
<dbReference type="PANTHER" id="PTHR47755:SF1">
    <property type="entry name" value="CELL DIVISION PROTEIN FTSX"/>
    <property type="match status" value="1"/>
</dbReference>
<reference evidence="8 9" key="1">
    <citation type="submission" date="2019-07" db="EMBL/GenBank/DDBJ databases">
        <title>Genome sequencing for Ferrovibrio sp. K5.</title>
        <authorList>
            <person name="Park S.-J."/>
        </authorList>
    </citation>
    <scope>NUCLEOTIDE SEQUENCE [LARGE SCALE GENOMIC DNA]</scope>
    <source>
        <strain evidence="8 9">K5</strain>
    </source>
</reference>
<feature type="transmembrane region" description="Helical" evidence="6">
    <location>
        <begin position="264"/>
        <end position="289"/>
    </location>
</feature>
<evidence type="ECO:0000256" key="1">
    <source>
        <dbReference type="ARBA" id="ARBA00004651"/>
    </source>
</evidence>
<dbReference type="InterPro" id="IPR003838">
    <property type="entry name" value="ABC3_permease_C"/>
</dbReference>
<dbReference type="InterPro" id="IPR004513">
    <property type="entry name" value="FtsX"/>
</dbReference>
<dbReference type="Proteomes" id="UP000317496">
    <property type="component" value="Chromosome"/>
</dbReference>
<keyword evidence="9" id="KW-1185">Reference proteome</keyword>
<dbReference type="GO" id="GO:0005886">
    <property type="term" value="C:plasma membrane"/>
    <property type="evidence" value="ECO:0007669"/>
    <property type="project" value="UniProtKB-SubCell"/>
</dbReference>
<proteinExistence type="predicted"/>
<evidence type="ECO:0000256" key="3">
    <source>
        <dbReference type="ARBA" id="ARBA00022692"/>
    </source>
</evidence>
<sequence length="297" mass="31250">MSKPRKKAPVSDLQLEADKSARFLPWALAVMVFLAALALSGALALDGTIEGWRRGVSSKLTVQIADRPGQPMAPRLQAAADILRAVPGIAEVRIVERSAVEALLQPWLGSAALQADLPLPGMIDVTLQDNAALSVDAVNAQLQAAVPGARLDDPKPWLDRLVQLGRLLQSLGGSIVLLVGIAAAAMVIFATRAGLADRRDTIELLHLIGAEDGYIARQFQRHVAAQALRGGILGAGLAAALLVGIQLLAGGIGTGLLPGLQLLWWHWLMLPILPLGAAALAIVTARWTVLGELRAML</sequence>
<keyword evidence="3 6" id="KW-0812">Transmembrane</keyword>
<keyword evidence="2" id="KW-1003">Cell membrane</keyword>
<dbReference type="GO" id="GO:0051301">
    <property type="term" value="P:cell division"/>
    <property type="evidence" value="ECO:0007669"/>
    <property type="project" value="InterPro"/>
</dbReference>
<dbReference type="RefSeq" id="WP_144067419.1">
    <property type="nucleotide sequence ID" value="NZ_CP041636.1"/>
</dbReference>
<accession>A0A516GY16</accession>
<dbReference type="Pfam" id="PF02687">
    <property type="entry name" value="FtsX"/>
    <property type="match status" value="1"/>
</dbReference>
<feature type="transmembrane region" description="Helical" evidence="6">
    <location>
        <begin position="21"/>
        <end position="45"/>
    </location>
</feature>
<protein>
    <submittedName>
        <fullName evidence="8">FtsX-like permease family protein</fullName>
    </submittedName>
</protein>
<dbReference type="AlphaFoldDB" id="A0A516GY16"/>
<dbReference type="PANTHER" id="PTHR47755">
    <property type="entry name" value="CELL DIVISION PROTEIN FTSX"/>
    <property type="match status" value="1"/>
</dbReference>